<evidence type="ECO:0000313" key="2">
    <source>
        <dbReference type="EMBL" id="MDC7683863.1"/>
    </source>
</evidence>
<gene>
    <name evidence="2" type="ORF">PQU92_11280</name>
</gene>
<name>A0ABT5HUW8_9CAUL</name>
<evidence type="ECO:0000313" key="3">
    <source>
        <dbReference type="Proteomes" id="UP001214854"/>
    </source>
</evidence>
<dbReference type="EMBL" id="JAQQKX010000008">
    <property type="protein sequence ID" value="MDC7683863.1"/>
    <property type="molecule type" value="Genomic_DNA"/>
</dbReference>
<keyword evidence="3" id="KW-1185">Reference proteome</keyword>
<dbReference type="InterPro" id="IPR030392">
    <property type="entry name" value="S74_ICA"/>
</dbReference>
<sequence>MLSVKISGDGAAFHKRLSLGARGAANGATFYAQNADNPYGAQLNLEVDGTATGQTAALSFYPNFGAYPDDIAPRRCADLLAGFTGIWGTEYLAVKVGNGGAPNDSGDLGIEIARFTHASVDAGRDNAVSMGTADRRWSVVYAATGTINTSDARDKIVDTGGSVRLRTAAPMIVAAVDPVLFRWIDGGEVTEPTGETGADGWPIVQTRRKAGQRLHAGLLAQDVRAALVAEGLDFGVWGLDDIDDPDSRQWLRPDQLIPVLWAAVQDVSARVKVLEER</sequence>
<proteinExistence type="predicted"/>
<reference evidence="2 3" key="1">
    <citation type="submission" date="2023-01" db="EMBL/GenBank/DDBJ databases">
        <title>Novel species of the genus Asticcacaulis isolated from rivers.</title>
        <authorList>
            <person name="Lu H."/>
        </authorList>
    </citation>
    <scope>NUCLEOTIDE SEQUENCE [LARGE SCALE GENOMIC DNA]</scope>
    <source>
        <strain evidence="2 3">BYS171W</strain>
    </source>
</reference>
<dbReference type="RefSeq" id="WP_272748323.1">
    <property type="nucleotide sequence ID" value="NZ_JAQQKX010000008.1"/>
</dbReference>
<feature type="domain" description="Peptidase S74" evidence="1">
    <location>
        <begin position="150"/>
        <end position="277"/>
    </location>
</feature>
<dbReference type="InterPro" id="IPR036388">
    <property type="entry name" value="WH-like_DNA-bd_sf"/>
</dbReference>
<dbReference type="Proteomes" id="UP001214854">
    <property type="component" value="Unassembled WGS sequence"/>
</dbReference>
<organism evidence="2 3">
    <name type="scientific">Asticcacaulis aquaticus</name>
    <dbReference type="NCBI Taxonomy" id="2984212"/>
    <lineage>
        <taxon>Bacteria</taxon>
        <taxon>Pseudomonadati</taxon>
        <taxon>Pseudomonadota</taxon>
        <taxon>Alphaproteobacteria</taxon>
        <taxon>Caulobacterales</taxon>
        <taxon>Caulobacteraceae</taxon>
        <taxon>Asticcacaulis</taxon>
    </lineage>
</organism>
<accession>A0ABT5HUW8</accession>
<protein>
    <recommendedName>
        <fullName evidence="1">Peptidase S74 domain-containing protein</fullName>
    </recommendedName>
</protein>
<evidence type="ECO:0000259" key="1">
    <source>
        <dbReference type="PROSITE" id="PS51688"/>
    </source>
</evidence>
<dbReference type="PROSITE" id="PS51688">
    <property type="entry name" value="ICA"/>
    <property type="match status" value="1"/>
</dbReference>
<dbReference type="Gene3D" id="1.10.10.10">
    <property type="entry name" value="Winged helix-like DNA-binding domain superfamily/Winged helix DNA-binding domain"/>
    <property type="match status" value="1"/>
</dbReference>
<comment type="caution">
    <text evidence="2">The sequence shown here is derived from an EMBL/GenBank/DDBJ whole genome shotgun (WGS) entry which is preliminary data.</text>
</comment>